<keyword evidence="3" id="KW-1185">Reference proteome</keyword>
<evidence type="ECO:0000313" key="3">
    <source>
        <dbReference type="Proteomes" id="UP000095751"/>
    </source>
</evidence>
<reference evidence="2 3" key="1">
    <citation type="submission" date="2016-09" db="EMBL/GenBank/DDBJ databases">
        <title>Extensive genetic diversity and differential bi-allelic expression allows diatom success in the polar Southern Ocean.</title>
        <authorList>
            <consortium name="DOE Joint Genome Institute"/>
            <person name="Mock T."/>
            <person name="Otillar R.P."/>
            <person name="Strauss J."/>
            <person name="Dupont C."/>
            <person name="Frickenhaus S."/>
            <person name="Maumus F."/>
            <person name="Mcmullan M."/>
            <person name="Sanges R."/>
            <person name="Schmutz J."/>
            <person name="Toseland A."/>
            <person name="Valas R."/>
            <person name="Veluchamy A."/>
            <person name="Ward B.J."/>
            <person name="Allen A."/>
            <person name="Barry K."/>
            <person name="Falciatore A."/>
            <person name="Ferrante M."/>
            <person name="Fortunato A.E."/>
            <person name="Gloeckner G."/>
            <person name="Gruber A."/>
            <person name="Hipkin R."/>
            <person name="Janech M."/>
            <person name="Kroth P."/>
            <person name="Leese F."/>
            <person name="Lindquist E."/>
            <person name="Lyon B.R."/>
            <person name="Martin J."/>
            <person name="Mayer C."/>
            <person name="Parker M."/>
            <person name="Quesneville H."/>
            <person name="Raymond J."/>
            <person name="Uhlig C."/>
            <person name="Valentin K.U."/>
            <person name="Worden A.Z."/>
            <person name="Armbrust E.V."/>
            <person name="Bowler C."/>
            <person name="Green B."/>
            <person name="Moulton V."/>
            <person name="Van Oosterhout C."/>
            <person name="Grigoriev I."/>
        </authorList>
    </citation>
    <scope>NUCLEOTIDE SEQUENCE [LARGE SCALE GENOMIC DNA]</scope>
    <source>
        <strain evidence="2 3">CCMP1102</strain>
    </source>
</reference>
<evidence type="ECO:0000313" key="2">
    <source>
        <dbReference type="EMBL" id="OEU15036.1"/>
    </source>
</evidence>
<name>A0A1E7FA68_9STRA</name>
<dbReference type="KEGG" id="fcy:FRACYDRAFT_269192"/>
<dbReference type="OrthoDB" id="45191at2759"/>
<dbReference type="Proteomes" id="UP000095751">
    <property type="component" value="Unassembled WGS sequence"/>
</dbReference>
<sequence>MASSPMFPTDNPIQSIGEYDSLTNEDKAKTLLEISNFSERLPRPRTVRKARAGENPLDKLLLPRIDESVRNEFKIRDALRLGDVNLVDELKAKRSNLQKAKEKAAAAMNEGNENLANKWDNEAQFLETLRADVTQDEGEYSRFLDRDDWYERDRQRTAKRTKKSSFGNLLDGIE</sequence>
<dbReference type="InParanoid" id="A0A1E7FA68"/>
<protein>
    <submittedName>
        <fullName evidence="2">Uncharacterized protein</fullName>
    </submittedName>
</protein>
<gene>
    <name evidence="2" type="ORF">FRACYDRAFT_269192</name>
</gene>
<evidence type="ECO:0000256" key="1">
    <source>
        <dbReference type="SAM" id="MobiDB-lite"/>
    </source>
</evidence>
<proteinExistence type="predicted"/>
<organism evidence="2 3">
    <name type="scientific">Fragilariopsis cylindrus CCMP1102</name>
    <dbReference type="NCBI Taxonomy" id="635003"/>
    <lineage>
        <taxon>Eukaryota</taxon>
        <taxon>Sar</taxon>
        <taxon>Stramenopiles</taxon>
        <taxon>Ochrophyta</taxon>
        <taxon>Bacillariophyta</taxon>
        <taxon>Bacillariophyceae</taxon>
        <taxon>Bacillariophycidae</taxon>
        <taxon>Bacillariales</taxon>
        <taxon>Bacillariaceae</taxon>
        <taxon>Fragilariopsis</taxon>
    </lineage>
</organism>
<dbReference type="EMBL" id="KV784359">
    <property type="protein sequence ID" value="OEU15036.1"/>
    <property type="molecule type" value="Genomic_DNA"/>
</dbReference>
<accession>A0A1E7FA68</accession>
<dbReference type="AlphaFoldDB" id="A0A1E7FA68"/>
<feature type="region of interest" description="Disordered" evidence="1">
    <location>
        <begin position="1"/>
        <end position="21"/>
    </location>
</feature>